<gene>
    <name evidence="1" type="ORF">EVAR_46646_1</name>
</gene>
<keyword evidence="2" id="KW-1185">Reference proteome</keyword>
<accession>A0A4C1WIR1</accession>
<organism evidence="1 2">
    <name type="scientific">Eumeta variegata</name>
    <name type="common">Bagworm moth</name>
    <name type="synonym">Eumeta japonica</name>
    <dbReference type="NCBI Taxonomy" id="151549"/>
    <lineage>
        <taxon>Eukaryota</taxon>
        <taxon>Metazoa</taxon>
        <taxon>Ecdysozoa</taxon>
        <taxon>Arthropoda</taxon>
        <taxon>Hexapoda</taxon>
        <taxon>Insecta</taxon>
        <taxon>Pterygota</taxon>
        <taxon>Neoptera</taxon>
        <taxon>Endopterygota</taxon>
        <taxon>Lepidoptera</taxon>
        <taxon>Glossata</taxon>
        <taxon>Ditrysia</taxon>
        <taxon>Tineoidea</taxon>
        <taxon>Psychidae</taxon>
        <taxon>Oiketicinae</taxon>
        <taxon>Eumeta</taxon>
    </lineage>
</organism>
<evidence type="ECO:0000313" key="1">
    <source>
        <dbReference type="EMBL" id="GBP50024.1"/>
    </source>
</evidence>
<dbReference type="Proteomes" id="UP000299102">
    <property type="component" value="Unassembled WGS sequence"/>
</dbReference>
<dbReference type="EMBL" id="BGZK01000556">
    <property type="protein sequence ID" value="GBP50024.1"/>
    <property type="molecule type" value="Genomic_DNA"/>
</dbReference>
<reference evidence="1 2" key="1">
    <citation type="journal article" date="2019" name="Commun. Biol.">
        <title>The bagworm genome reveals a unique fibroin gene that provides high tensile strength.</title>
        <authorList>
            <person name="Kono N."/>
            <person name="Nakamura H."/>
            <person name="Ohtoshi R."/>
            <person name="Tomita M."/>
            <person name="Numata K."/>
            <person name="Arakawa K."/>
        </authorList>
    </citation>
    <scope>NUCLEOTIDE SEQUENCE [LARGE SCALE GENOMIC DNA]</scope>
</reference>
<evidence type="ECO:0000313" key="2">
    <source>
        <dbReference type="Proteomes" id="UP000299102"/>
    </source>
</evidence>
<comment type="caution">
    <text evidence="1">The sequence shown here is derived from an EMBL/GenBank/DDBJ whole genome shotgun (WGS) entry which is preliminary data.</text>
</comment>
<protein>
    <submittedName>
        <fullName evidence="1">Uncharacterized protein</fullName>
    </submittedName>
</protein>
<dbReference type="AlphaFoldDB" id="A0A4C1WIR1"/>
<name>A0A4C1WIR1_EUMVA</name>
<proteinExistence type="predicted"/>
<sequence>MKGGGAGGERLWGDEEGPYLGVVARREIGSVWLRHNANGPAAVRRALIEAEVKGDFCNFSWPAPSPHSAFAN</sequence>